<evidence type="ECO:0000313" key="12">
    <source>
        <dbReference type="EMBL" id="KAK0412940.1"/>
    </source>
</evidence>
<evidence type="ECO:0000256" key="4">
    <source>
        <dbReference type="ARBA" id="ARBA00022757"/>
    </source>
</evidence>
<dbReference type="EC" id="3.4.21.1" evidence="9"/>
<feature type="signal peptide" evidence="10">
    <location>
        <begin position="1"/>
        <end position="17"/>
    </location>
</feature>
<dbReference type="InterPro" id="IPR001314">
    <property type="entry name" value="Peptidase_S1A"/>
</dbReference>
<dbReference type="PANTHER" id="PTHR24250">
    <property type="entry name" value="CHYMOTRYPSIN-RELATED"/>
    <property type="match status" value="1"/>
</dbReference>
<evidence type="ECO:0000256" key="9">
    <source>
        <dbReference type="ARBA" id="ARBA00044036"/>
    </source>
</evidence>
<accession>A0AA39LXJ6</accession>
<keyword evidence="10" id="KW-0732">Signal</keyword>
<dbReference type="PROSITE" id="PS00134">
    <property type="entry name" value="TRYPSIN_HIS"/>
    <property type="match status" value="1"/>
</dbReference>
<evidence type="ECO:0000256" key="7">
    <source>
        <dbReference type="ARBA" id="ARBA00023145"/>
    </source>
</evidence>
<dbReference type="AlphaFoldDB" id="A0AA39LXJ6"/>
<evidence type="ECO:0000256" key="3">
    <source>
        <dbReference type="ARBA" id="ARBA00022670"/>
    </source>
</evidence>
<keyword evidence="2" id="KW-0964">Secreted</keyword>
<evidence type="ECO:0000256" key="2">
    <source>
        <dbReference type="ARBA" id="ARBA00022525"/>
    </source>
</evidence>
<dbReference type="GO" id="GO:0006508">
    <property type="term" value="P:proteolysis"/>
    <property type="evidence" value="ECO:0007669"/>
    <property type="project" value="UniProtKB-KW"/>
</dbReference>
<feature type="domain" description="Peptidase S1" evidence="11">
    <location>
        <begin position="18"/>
        <end position="245"/>
    </location>
</feature>
<evidence type="ECO:0000256" key="8">
    <source>
        <dbReference type="ARBA" id="ARBA00023157"/>
    </source>
</evidence>
<keyword evidence="4" id="KW-0222">Digestion</keyword>
<dbReference type="Pfam" id="PF00089">
    <property type="entry name" value="Trypsin"/>
    <property type="match status" value="1"/>
</dbReference>
<dbReference type="GO" id="GO:0004252">
    <property type="term" value="F:serine-type endopeptidase activity"/>
    <property type="evidence" value="ECO:0007669"/>
    <property type="project" value="UniProtKB-EC"/>
</dbReference>
<dbReference type="InterPro" id="IPR043504">
    <property type="entry name" value="Peptidase_S1_PA_chymotrypsin"/>
</dbReference>
<evidence type="ECO:0000256" key="5">
    <source>
        <dbReference type="ARBA" id="ARBA00022801"/>
    </source>
</evidence>
<keyword evidence="3" id="KW-0645">Protease</keyword>
<dbReference type="PRINTS" id="PR00722">
    <property type="entry name" value="CHYMOTRYPSIN"/>
</dbReference>
<gene>
    <name evidence="12" type="ORF">QR680_006492</name>
</gene>
<evidence type="ECO:0000259" key="11">
    <source>
        <dbReference type="PROSITE" id="PS50240"/>
    </source>
</evidence>
<feature type="chain" id="PRO_5041462026" description="chymotrypsin" evidence="10">
    <location>
        <begin position="18"/>
        <end position="252"/>
    </location>
</feature>
<proteinExistence type="predicted"/>
<dbReference type="Proteomes" id="UP001175271">
    <property type="component" value="Unassembled WGS sequence"/>
</dbReference>
<reference evidence="12" key="1">
    <citation type="submission" date="2023-06" db="EMBL/GenBank/DDBJ databases">
        <title>Genomic analysis of the entomopathogenic nematode Steinernema hermaphroditum.</title>
        <authorList>
            <person name="Schwarz E.M."/>
            <person name="Heppert J.K."/>
            <person name="Baniya A."/>
            <person name="Schwartz H.T."/>
            <person name="Tan C.-H."/>
            <person name="Antoshechkin I."/>
            <person name="Sternberg P.W."/>
            <person name="Goodrich-Blair H."/>
            <person name="Dillman A.R."/>
        </authorList>
    </citation>
    <scope>NUCLEOTIDE SEQUENCE</scope>
    <source>
        <strain evidence="12">PS9179</strain>
        <tissue evidence="12">Whole animal</tissue>
    </source>
</reference>
<dbReference type="PANTHER" id="PTHR24250:SF65">
    <property type="entry name" value="CHYMOTRYPSINOGEN B"/>
    <property type="match status" value="1"/>
</dbReference>
<dbReference type="InterPro" id="IPR018114">
    <property type="entry name" value="TRYPSIN_HIS"/>
</dbReference>
<evidence type="ECO:0000256" key="6">
    <source>
        <dbReference type="ARBA" id="ARBA00022825"/>
    </source>
</evidence>
<dbReference type="GO" id="GO:0005576">
    <property type="term" value="C:extracellular region"/>
    <property type="evidence" value="ECO:0007669"/>
    <property type="project" value="UniProtKB-SubCell"/>
</dbReference>
<dbReference type="SUPFAM" id="SSF50494">
    <property type="entry name" value="Trypsin-like serine proteases"/>
    <property type="match status" value="1"/>
</dbReference>
<keyword evidence="7" id="KW-0865">Zymogen</keyword>
<dbReference type="SMART" id="SM00020">
    <property type="entry name" value="Tryp_SPc"/>
    <property type="match status" value="1"/>
</dbReference>
<keyword evidence="8" id="KW-1015">Disulfide bond</keyword>
<keyword evidence="5" id="KW-0378">Hydrolase</keyword>
<keyword evidence="13" id="KW-1185">Reference proteome</keyword>
<name>A0AA39LXJ6_9BILA</name>
<comment type="subcellular location">
    <subcellularLocation>
        <location evidence="1">Secreted</location>
        <location evidence="1">Extracellular space</location>
    </subcellularLocation>
</comment>
<dbReference type="InterPro" id="IPR001254">
    <property type="entry name" value="Trypsin_dom"/>
</dbReference>
<dbReference type="Gene3D" id="2.40.10.10">
    <property type="entry name" value="Trypsin-like serine proteases"/>
    <property type="match status" value="1"/>
</dbReference>
<dbReference type="EMBL" id="JAUCMV010000003">
    <property type="protein sequence ID" value="KAK0412940.1"/>
    <property type="molecule type" value="Genomic_DNA"/>
</dbReference>
<evidence type="ECO:0000313" key="13">
    <source>
        <dbReference type="Proteomes" id="UP001175271"/>
    </source>
</evidence>
<sequence length="252" mass="27236">MLFYLLSFVSLTLFAHALFGGKEVDSESNSFNFTVKIDGSKGTCTGTLVHKSWVLTAAHCLPENSNEELRITHGSVHTHPTPEESLSVRFSKGFEAFGADNMTDDNVGLIELSVAIDSDTVVLSRRHRPPGNVLYTAGFGQNVDHANQHPAGLTKVMFTVSADSLCDVFASSSNSSSTIGCFFDEDKFYTTGDTGGPVVLEEDSQFLQIAVSGDVNFDPVTWEISPPSLFTYISDACDWIAAKTVGEVKCVD</sequence>
<dbReference type="GO" id="GO:0007586">
    <property type="term" value="P:digestion"/>
    <property type="evidence" value="ECO:0007669"/>
    <property type="project" value="UniProtKB-KW"/>
</dbReference>
<organism evidence="12 13">
    <name type="scientific">Steinernema hermaphroditum</name>
    <dbReference type="NCBI Taxonomy" id="289476"/>
    <lineage>
        <taxon>Eukaryota</taxon>
        <taxon>Metazoa</taxon>
        <taxon>Ecdysozoa</taxon>
        <taxon>Nematoda</taxon>
        <taxon>Chromadorea</taxon>
        <taxon>Rhabditida</taxon>
        <taxon>Tylenchina</taxon>
        <taxon>Panagrolaimomorpha</taxon>
        <taxon>Strongyloidoidea</taxon>
        <taxon>Steinernematidae</taxon>
        <taxon>Steinernema</taxon>
    </lineage>
</organism>
<protein>
    <recommendedName>
        <fullName evidence="9">chymotrypsin</fullName>
        <ecNumber evidence="9">3.4.21.1</ecNumber>
    </recommendedName>
</protein>
<evidence type="ECO:0000256" key="10">
    <source>
        <dbReference type="SAM" id="SignalP"/>
    </source>
</evidence>
<dbReference type="InterPro" id="IPR009003">
    <property type="entry name" value="Peptidase_S1_PA"/>
</dbReference>
<keyword evidence="6" id="KW-0720">Serine protease</keyword>
<dbReference type="PROSITE" id="PS50240">
    <property type="entry name" value="TRYPSIN_DOM"/>
    <property type="match status" value="1"/>
</dbReference>
<comment type="caution">
    <text evidence="12">The sequence shown here is derived from an EMBL/GenBank/DDBJ whole genome shotgun (WGS) entry which is preliminary data.</text>
</comment>
<evidence type="ECO:0000256" key="1">
    <source>
        <dbReference type="ARBA" id="ARBA00004239"/>
    </source>
</evidence>